<keyword evidence="3" id="KW-1185">Reference proteome</keyword>
<organism evidence="2 3">
    <name type="scientific">Larsenimonas suaedae</name>
    <dbReference type="NCBI Taxonomy" id="1851019"/>
    <lineage>
        <taxon>Bacteria</taxon>
        <taxon>Pseudomonadati</taxon>
        <taxon>Pseudomonadota</taxon>
        <taxon>Gammaproteobacteria</taxon>
        <taxon>Oceanospirillales</taxon>
        <taxon>Halomonadaceae</taxon>
        <taxon>Larsenimonas</taxon>
    </lineage>
</organism>
<evidence type="ECO:0000313" key="2">
    <source>
        <dbReference type="EMBL" id="MDR5895465.1"/>
    </source>
</evidence>
<dbReference type="InterPro" id="IPR025494">
    <property type="entry name" value="DUF4385"/>
</dbReference>
<dbReference type="Proteomes" id="UP001269375">
    <property type="component" value="Unassembled WGS sequence"/>
</dbReference>
<reference evidence="2 3" key="1">
    <citation type="submission" date="2023-04" db="EMBL/GenBank/DDBJ databases">
        <title>A long-awaited taxogenomic arrangement of the family Halomonadaceae.</title>
        <authorList>
            <person name="De La Haba R."/>
            <person name="Chuvochina M."/>
            <person name="Wittouck S."/>
            <person name="Arahal D.R."/>
            <person name="Sanchez-Porro C."/>
            <person name="Hugenholtz P."/>
            <person name="Ventosa A."/>
        </authorList>
    </citation>
    <scope>NUCLEOTIDE SEQUENCE [LARGE SCALE GENOMIC DNA]</scope>
    <source>
        <strain evidence="2 3">DSM 22428</strain>
    </source>
</reference>
<comment type="caution">
    <text evidence="2">The sequence shown here is derived from an EMBL/GenBank/DDBJ whole genome shotgun (WGS) entry which is preliminary data.</text>
</comment>
<dbReference type="EMBL" id="JARWAO010000002">
    <property type="protein sequence ID" value="MDR5895465.1"/>
    <property type="molecule type" value="Genomic_DNA"/>
</dbReference>
<protein>
    <submittedName>
        <fullName evidence="2">DUF4385 domain-containing protein</fullName>
    </submittedName>
</protein>
<gene>
    <name evidence="2" type="ORF">QC825_05200</name>
</gene>
<feature type="compositionally biased region" description="Basic residues" evidence="1">
    <location>
        <begin position="87"/>
        <end position="97"/>
    </location>
</feature>
<dbReference type="RefSeq" id="WP_251591365.1">
    <property type="nucleotide sequence ID" value="NZ_JAMLJI010000001.1"/>
</dbReference>
<feature type="region of interest" description="Disordered" evidence="1">
    <location>
        <begin position="87"/>
        <end position="110"/>
    </location>
</feature>
<sequence length="146" mass="17166">MSVEDPIDYRAHPQEYRIGRGEQGVFKVQPYKGELLPHWQFKTPDVAEQSAKTIYGKFLDYGERDEFVGMDMARKYLQMGYTRSQRYARNKGGRKNAKTNELIDDTPYHDPEKARSAEIFMSYLKKAKDDPHYQALKEAHKKRQSK</sequence>
<evidence type="ECO:0000256" key="1">
    <source>
        <dbReference type="SAM" id="MobiDB-lite"/>
    </source>
</evidence>
<proteinExistence type="predicted"/>
<evidence type="ECO:0000313" key="3">
    <source>
        <dbReference type="Proteomes" id="UP001269375"/>
    </source>
</evidence>
<accession>A0ABU1GUH7</accession>
<dbReference type="Pfam" id="PF14328">
    <property type="entry name" value="DUF4385"/>
    <property type="match status" value="1"/>
</dbReference>
<name>A0ABU1GUH7_9GAMM</name>